<evidence type="ECO:0000313" key="2">
    <source>
        <dbReference type="EMBL" id="SHF00552.1"/>
    </source>
</evidence>
<sequence length="608" mass="70016">MKNRAFSIGVVFGILMFSSVCSFGRTPDGNGKKVYADYHGVRYTRQHDGKLGRWEMYANTEKSATERKTLCYNADNILENGRHDIAATAYPLVGMQSNLDPDYIEYQILSAKAAKIDGFFIEWGYMHHENDILLREMQKVAARYNFEIGVNWCDGWLYYNWITKLYPEINTREKKTEHYVRCYQYLIDSVFSVPTAPLVNGRPVFYLFGPGATPEEYKWVTSKIHFPENIKQPAVLRRWADWGRLENDKYIPVTKSEDIDKWVKLGTIPTAWIPARVRTMDENFPHWDNYALADDLIEFMKPFRDSIWNSARPSFSLKSGFAMPGMDNRGCAGWGRGHFFCIPRNQGKTYEQMWNFCLANKDSLDMMFIASWSDYTEGHEIEPTVENGDRELRNTLKYAAQFKNEQADDRGIALPLQLFTLRKQTTFLKAFFLNVSTMEIALDYAARLISNGEYKRAKKALDKASEKLNKAGRLLSATTIVLSEEKLLLEGTSTPEGYNIFGGLKVSFPDELVKKLTSNNYKGYISFEYLDNGFDLMEVRSKTARKPVEQFEIVGRIKTDNTQGWKKAKIALFKDNILYAANPAFTFKGKGVVRNVSVVYEIFQTELK</sequence>
<dbReference type="Proteomes" id="UP000184164">
    <property type="component" value="Unassembled WGS sequence"/>
</dbReference>
<dbReference type="AlphaFoldDB" id="A0A1M4Y529"/>
<dbReference type="STRING" id="1484053.SAMN05444274_103224"/>
<keyword evidence="3" id="KW-1185">Reference proteome</keyword>
<dbReference type="RefSeq" id="WP_217651570.1">
    <property type="nucleotide sequence ID" value="NZ_FQUM01000003.1"/>
</dbReference>
<organism evidence="2 3">
    <name type="scientific">Mariniphaga anaerophila</name>
    <dbReference type="NCBI Taxonomy" id="1484053"/>
    <lineage>
        <taxon>Bacteria</taxon>
        <taxon>Pseudomonadati</taxon>
        <taxon>Bacteroidota</taxon>
        <taxon>Bacteroidia</taxon>
        <taxon>Marinilabiliales</taxon>
        <taxon>Prolixibacteraceae</taxon>
        <taxon>Mariniphaga</taxon>
    </lineage>
</organism>
<evidence type="ECO:0000313" key="3">
    <source>
        <dbReference type="Proteomes" id="UP000184164"/>
    </source>
</evidence>
<protein>
    <recommendedName>
        <fullName evidence="4">Glycosyl hydrolase family 99</fullName>
    </recommendedName>
</protein>
<proteinExistence type="predicted"/>
<reference evidence="2 3" key="1">
    <citation type="submission" date="2016-11" db="EMBL/GenBank/DDBJ databases">
        <authorList>
            <person name="Jaros S."/>
            <person name="Januszkiewicz K."/>
            <person name="Wedrychowicz H."/>
        </authorList>
    </citation>
    <scope>NUCLEOTIDE SEQUENCE [LARGE SCALE GENOMIC DNA]</scope>
    <source>
        <strain evidence="2 3">DSM 26910</strain>
    </source>
</reference>
<accession>A0A1M4Y529</accession>
<evidence type="ECO:0000256" key="1">
    <source>
        <dbReference type="SAM" id="SignalP"/>
    </source>
</evidence>
<evidence type="ECO:0008006" key="4">
    <source>
        <dbReference type="Google" id="ProtNLM"/>
    </source>
</evidence>
<dbReference type="CDD" id="cd11575">
    <property type="entry name" value="GH99_GH71_like_3"/>
    <property type="match status" value="1"/>
</dbReference>
<gene>
    <name evidence="2" type="ORF">SAMN05444274_103224</name>
</gene>
<keyword evidence="1" id="KW-0732">Signal</keyword>
<feature type="signal peptide" evidence="1">
    <location>
        <begin position="1"/>
        <end position="22"/>
    </location>
</feature>
<feature type="chain" id="PRO_5012386545" description="Glycosyl hydrolase family 99" evidence="1">
    <location>
        <begin position="23"/>
        <end position="608"/>
    </location>
</feature>
<dbReference type="EMBL" id="FQUM01000003">
    <property type="protein sequence ID" value="SHF00552.1"/>
    <property type="molecule type" value="Genomic_DNA"/>
</dbReference>
<name>A0A1M4Y529_9BACT</name>
<dbReference type="Gene3D" id="3.20.20.80">
    <property type="entry name" value="Glycosidases"/>
    <property type="match status" value="1"/>
</dbReference>